<evidence type="ECO:0000313" key="3">
    <source>
        <dbReference type="Proteomes" id="UP000483820"/>
    </source>
</evidence>
<dbReference type="KEGG" id="crq:GCK72_003466"/>
<dbReference type="AlphaFoldDB" id="A0A6A5HV07"/>
<comment type="caution">
    <text evidence="2">The sequence shown here is derived from an EMBL/GenBank/DDBJ whole genome shotgun (WGS) entry which is preliminary data.</text>
</comment>
<accession>A0A6A5HV07</accession>
<evidence type="ECO:0000313" key="2">
    <source>
        <dbReference type="EMBL" id="KAF1771639.1"/>
    </source>
</evidence>
<dbReference type="GeneID" id="9805815"/>
<dbReference type="EMBL" id="WUAV01000001">
    <property type="protein sequence ID" value="KAF1771639.1"/>
    <property type="molecule type" value="Genomic_DNA"/>
</dbReference>
<proteinExistence type="predicted"/>
<evidence type="ECO:0000256" key="1">
    <source>
        <dbReference type="SAM" id="Phobius"/>
    </source>
</evidence>
<protein>
    <recommendedName>
        <fullName evidence="4">F-box domain-containing protein</fullName>
    </recommendedName>
</protein>
<dbReference type="CTD" id="9805815"/>
<keyword evidence="1" id="KW-0812">Transmembrane</keyword>
<keyword evidence="1" id="KW-0472">Membrane</keyword>
<gene>
    <name evidence="2" type="ORF">GCK72_003466</name>
</gene>
<evidence type="ECO:0008006" key="4">
    <source>
        <dbReference type="Google" id="ProtNLM"/>
    </source>
</evidence>
<dbReference type="RefSeq" id="XP_053592715.1">
    <property type="nucleotide sequence ID" value="XM_053724070.1"/>
</dbReference>
<dbReference type="PANTHER" id="PTHR21503">
    <property type="entry name" value="F-BOX-CONTAINING HYPOTHETICAL PROTEIN C.ELEGANS"/>
    <property type="match status" value="1"/>
</dbReference>
<reference evidence="2 3" key="1">
    <citation type="submission" date="2019-12" db="EMBL/GenBank/DDBJ databases">
        <title>Chromosome-level assembly of the Caenorhabditis remanei genome.</title>
        <authorList>
            <person name="Teterina A.A."/>
            <person name="Willis J.H."/>
            <person name="Phillips P.C."/>
        </authorList>
    </citation>
    <scope>NUCLEOTIDE SEQUENCE [LARGE SCALE GENOMIC DNA]</scope>
    <source>
        <strain evidence="2 3">PX506</strain>
        <tissue evidence="2">Whole organism</tissue>
    </source>
</reference>
<feature type="transmembrane region" description="Helical" evidence="1">
    <location>
        <begin position="15"/>
        <end position="34"/>
    </location>
</feature>
<name>A0A6A5HV07_CAERE</name>
<dbReference type="PANTHER" id="PTHR21503:SF8">
    <property type="entry name" value="F-BOX ASSOCIATED DOMAIN-CONTAINING PROTEIN-RELATED"/>
    <property type="match status" value="1"/>
</dbReference>
<dbReference type="Proteomes" id="UP000483820">
    <property type="component" value="Chromosome I"/>
</dbReference>
<sequence length="440" mass="51579">MDWILTKPTEEQVRMALTICFGFNAFMTGLYLVFQLYKYYKEKKFAEELLYDLYKTKKEVEEILKKETANDISCRQANGNVVKPFKVMDLPLVAFRHVADFWDPNEMYQLSKLSKKSKATMKSTIKKRPSQLILVPPLKVILEYSDTKRFNFSVPIHRNPVYVPGDHPRFSPEFPDRCFQMVNDLKDLFDSEFRRFAFFPNYLSWEDLSRIVNWINLDESLPNIPAITMNKMKNNGMFFKILMENLEKNVHNFTIWGMERGQKSLKIRHNFEIKDLYVNDTSSLDVDAFTSLKFSRANLHRVDIANKEINEILMSWKMGRFGEKMESITVEKMTLINLRIMLIGLEAELRDPRITKRSWPLADGTPGWLCGGIDVKRANGKTATIWLYSYQSTNEDDPIPEECIQKYENAQRNWNRIAGDDGDPVRDAIFLDTHLTITFE</sequence>
<organism evidence="2 3">
    <name type="scientific">Caenorhabditis remanei</name>
    <name type="common">Caenorhabditis vulgaris</name>
    <dbReference type="NCBI Taxonomy" id="31234"/>
    <lineage>
        <taxon>Eukaryota</taxon>
        <taxon>Metazoa</taxon>
        <taxon>Ecdysozoa</taxon>
        <taxon>Nematoda</taxon>
        <taxon>Chromadorea</taxon>
        <taxon>Rhabditida</taxon>
        <taxon>Rhabditina</taxon>
        <taxon>Rhabditomorpha</taxon>
        <taxon>Rhabditoidea</taxon>
        <taxon>Rhabditidae</taxon>
        <taxon>Peloderinae</taxon>
        <taxon>Caenorhabditis</taxon>
    </lineage>
</organism>
<keyword evidence="1" id="KW-1133">Transmembrane helix</keyword>